<evidence type="ECO:0000256" key="1">
    <source>
        <dbReference type="ARBA" id="ARBA00022741"/>
    </source>
</evidence>
<evidence type="ECO:0000256" key="5">
    <source>
        <dbReference type="ARBA" id="ARBA00023163"/>
    </source>
</evidence>
<dbReference type="FunFam" id="3.40.50.300:FF:000006">
    <property type="entry name" value="DNA-binding transcriptional regulator NtrC"/>
    <property type="match status" value="1"/>
</dbReference>
<sequence length="487" mass="55041">MRGDHLNNIDLVSSLIKEDSISSIFHPDSSRLSKDLILFYKKSKETKLLEALLECIPEGVEISDESGKILYVNESFEKITGIKKDSRISKNIYEVNPKSILARTLRERKIINDRLTTAPDINREVVANGSPIFFDNKMIGAIILIKDISQIIHLAKKLNQTTHYLNEMYNRNSEHYKFTDIIGGSSSIQNVIQLAKKVAPMDSTVLIEGENGTGKELFAHSIHESSLRIDKPFFRVNCAAIPEHLLESEFFGHEKGSFTGASNKKVGIFELANGGTLFLDEIGDMPILLQSKLLRVLQEGEIRRVGGSKTIKVDVRIITATNRNLKEMVSKGRFREDLYYRINVITIRIPSLKERVEDILELTDFFIRKYNKKFRKMILGIEPKAFEKLSEHSWPGNVRELENVIEYAVLTSDTEILGLEHFAAKIPAKNIANNRTGIIPLVEMERLHIHKALKLYGNTLKGKKQAAQALGISLATLYNKLKNNGIG</sequence>
<feature type="domain" description="Sigma-54 factor interaction" evidence="6">
    <location>
        <begin position="181"/>
        <end position="410"/>
    </location>
</feature>
<evidence type="ECO:0000259" key="6">
    <source>
        <dbReference type="PROSITE" id="PS50045"/>
    </source>
</evidence>
<dbReference type="PROSITE" id="PS00676">
    <property type="entry name" value="SIGMA54_INTERACT_2"/>
    <property type="match status" value="1"/>
</dbReference>
<dbReference type="Pfam" id="PF00158">
    <property type="entry name" value="Sigma54_activat"/>
    <property type="match status" value="1"/>
</dbReference>
<dbReference type="InterPro" id="IPR025943">
    <property type="entry name" value="Sigma_54_int_dom_ATP-bd_2"/>
</dbReference>
<keyword evidence="5" id="KW-0804">Transcription</keyword>
<dbReference type="Gene3D" id="1.10.10.60">
    <property type="entry name" value="Homeodomain-like"/>
    <property type="match status" value="1"/>
</dbReference>
<dbReference type="PROSITE" id="PS50045">
    <property type="entry name" value="SIGMA54_INTERACT_4"/>
    <property type="match status" value="1"/>
</dbReference>
<dbReference type="Gene3D" id="1.10.8.60">
    <property type="match status" value="1"/>
</dbReference>
<keyword evidence="4" id="KW-0238">DNA-binding</keyword>
<evidence type="ECO:0000259" key="7">
    <source>
        <dbReference type="PROSITE" id="PS50112"/>
    </source>
</evidence>
<dbReference type="Gene3D" id="3.40.50.300">
    <property type="entry name" value="P-loop containing nucleotide triphosphate hydrolases"/>
    <property type="match status" value="1"/>
</dbReference>
<protein>
    <submittedName>
        <fullName evidence="8">PAS domain-containing protein</fullName>
    </submittedName>
</protein>
<dbReference type="SMART" id="SM00091">
    <property type="entry name" value="PAS"/>
    <property type="match status" value="1"/>
</dbReference>
<comment type="caution">
    <text evidence="8">The sequence shown here is derived from an EMBL/GenBank/DDBJ whole genome shotgun (WGS) entry which is preliminary data.</text>
</comment>
<evidence type="ECO:0000256" key="2">
    <source>
        <dbReference type="ARBA" id="ARBA00022840"/>
    </source>
</evidence>
<dbReference type="Gene3D" id="3.30.450.20">
    <property type="entry name" value="PAS domain"/>
    <property type="match status" value="1"/>
</dbReference>
<dbReference type="SMART" id="SM00382">
    <property type="entry name" value="AAA"/>
    <property type="match status" value="1"/>
</dbReference>
<dbReference type="CDD" id="cd00009">
    <property type="entry name" value="AAA"/>
    <property type="match status" value="1"/>
</dbReference>
<dbReference type="GO" id="GO:0043565">
    <property type="term" value="F:sequence-specific DNA binding"/>
    <property type="evidence" value="ECO:0007669"/>
    <property type="project" value="InterPro"/>
</dbReference>
<evidence type="ECO:0000313" key="9">
    <source>
        <dbReference type="Proteomes" id="UP000481030"/>
    </source>
</evidence>
<dbReference type="AlphaFoldDB" id="A0A6L3V530"/>
<dbReference type="PANTHER" id="PTHR32071:SF57">
    <property type="entry name" value="C4-DICARBOXYLATE TRANSPORT TRANSCRIPTIONAL REGULATORY PROTEIN DCTD"/>
    <property type="match status" value="1"/>
</dbReference>
<dbReference type="InterPro" id="IPR009057">
    <property type="entry name" value="Homeodomain-like_sf"/>
</dbReference>
<dbReference type="PANTHER" id="PTHR32071">
    <property type="entry name" value="TRANSCRIPTIONAL REGULATORY PROTEIN"/>
    <property type="match status" value="1"/>
</dbReference>
<feature type="domain" description="PAS" evidence="7">
    <location>
        <begin position="45"/>
        <end position="95"/>
    </location>
</feature>
<dbReference type="Pfam" id="PF25601">
    <property type="entry name" value="AAA_lid_14"/>
    <property type="match status" value="1"/>
</dbReference>
<dbReference type="InterPro" id="IPR000014">
    <property type="entry name" value="PAS"/>
</dbReference>
<dbReference type="InterPro" id="IPR002197">
    <property type="entry name" value="HTH_Fis"/>
</dbReference>
<dbReference type="InterPro" id="IPR027417">
    <property type="entry name" value="P-loop_NTPase"/>
</dbReference>
<dbReference type="GO" id="GO:0006355">
    <property type="term" value="P:regulation of DNA-templated transcription"/>
    <property type="evidence" value="ECO:0007669"/>
    <property type="project" value="InterPro"/>
</dbReference>
<reference evidence="8 9" key="1">
    <citation type="journal article" date="2016" name="Antonie Van Leeuwenhoek">
        <title>Bacillus depressus sp. nov., isolated from soil of a sunflower field.</title>
        <authorList>
            <person name="Wei X."/>
            <person name="Xin D."/>
            <person name="Xin Y."/>
            <person name="Zhang H."/>
            <person name="Wang T."/>
            <person name="Zhang J."/>
        </authorList>
    </citation>
    <scope>NUCLEOTIDE SEQUENCE [LARGE SCALE GENOMIC DNA]</scope>
    <source>
        <strain evidence="8 9">BZ1</strain>
    </source>
</reference>
<dbReference type="InterPro" id="IPR002078">
    <property type="entry name" value="Sigma_54_int"/>
</dbReference>
<dbReference type="InterPro" id="IPR025944">
    <property type="entry name" value="Sigma_54_int_dom_CS"/>
</dbReference>
<dbReference type="GO" id="GO:0005524">
    <property type="term" value="F:ATP binding"/>
    <property type="evidence" value="ECO:0007669"/>
    <property type="project" value="UniProtKB-KW"/>
</dbReference>
<dbReference type="EMBL" id="WBOS01000004">
    <property type="protein sequence ID" value="KAB2336219.1"/>
    <property type="molecule type" value="Genomic_DNA"/>
</dbReference>
<proteinExistence type="predicted"/>
<evidence type="ECO:0000256" key="4">
    <source>
        <dbReference type="ARBA" id="ARBA00023125"/>
    </source>
</evidence>
<dbReference type="PROSITE" id="PS50112">
    <property type="entry name" value="PAS"/>
    <property type="match status" value="1"/>
</dbReference>
<dbReference type="Pfam" id="PF02954">
    <property type="entry name" value="HTH_8"/>
    <property type="match status" value="1"/>
</dbReference>
<dbReference type="SUPFAM" id="SSF46689">
    <property type="entry name" value="Homeodomain-like"/>
    <property type="match status" value="1"/>
</dbReference>
<dbReference type="OrthoDB" id="9771372at2"/>
<accession>A0A6L3V530</accession>
<keyword evidence="2" id="KW-0067">ATP-binding</keyword>
<name>A0A6L3V530_9BACI</name>
<dbReference type="PROSITE" id="PS00688">
    <property type="entry name" value="SIGMA54_INTERACT_3"/>
    <property type="match status" value="1"/>
</dbReference>
<dbReference type="InterPro" id="IPR058031">
    <property type="entry name" value="AAA_lid_NorR"/>
</dbReference>
<dbReference type="NCBIfam" id="TIGR00229">
    <property type="entry name" value="sensory_box"/>
    <property type="match status" value="1"/>
</dbReference>
<organism evidence="8 9">
    <name type="scientific">Cytobacillus depressus</name>
    <dbReference type="NCBI Taxonomy" id="1602942"/>
    <lineage>
        <taxon>Bacteria</taxon>
        <taxon>Bacillati</taxon>
        <taxon>Bacillota</taxon>
        <taxon>Bacilli</taxon>
        <taxon>Bacillales</taxon>
        <taxon>Bacillaceae</taxon>
        <taxon>Cytobacillus</taxon>
    </lineage>
</organism>
<dbReference type="Proteomes" id="UP000481030">
    <property type="component" value="Unassembled WGS sequence"/>
</dbReference>
<dbReference type="CDD" id="cd00130">
    <property type="entry name" value="PAS"/>
    <property type="match status" value="1"/>
</dbReference>
<dbReference type="Pfam" id="PF00989">
    <property type="entry name" value="PAS"/>
    <property type="match status" value="1"/>
</dbReference>
<gene>
    <name evidence="8" type="ORF">F7731_12025</name>
</gene>
<dbReference type="InterPro" id="IPR035965">
    <property type="entry name" value="PAS-like_dom_sf"/>
</dbReference>
<dbReference type="InterPro" id="IPR003593">
    <property type="entry name" value="AAA+_ATPase"/>
</dbReference>
<dbReference type="SUPFAM" id="SSF52540">
    <property type="entry name" value="P-loop containing nucleoside triphosphate hydrolases"/>
    <property type="match status" value="1"/>
</dbReference>
<evidence type="ECO:0000313" key="8">
    <source>
        <dbReference type="EMBL" id="KAB2336219.1"/>
    </source>
</evidence>
<keyword evidence="1" id="KW-0547">Nucleotide-binding</keyword>
<keyword evidence="9" id="KW-1185">Reference proteome</keyword>
<dbReference type="InterPro" id="IPR013767">
    <property type="entry name" value="PAS_fold"/>
</dbReference>
<dbReference type="SUPFAM" id="SSF55785">
    <property type="entry name" value="PYP-like sensor domain (PAS domain)"/>
    <property type="match status" value="1"/>
</dbReference>
<keyword evidence="3" id="KW-0805">Transcription regulation</keyword>
<evidence type="ECO:0000256" key="3">
    <source>
        <dbReference type="ARBA" id="ARBA00023015"/>
    </source>
</evidence>